<reference evidence="2" key="1">
    <citation type="submission" date="2017-04" db="EMBL/GenBank/DDBJ databases">
        <authorList>
            <person name="Buttimer C.T.H."/>
            <person name="Lucid A."/>
            <person name="Coffey A."/>
        </authorList>
    </citation>
    <scope>NUCLEOTIDE SEQUENCE [LARGE SCALE GENOMIC DNA]</scope>
</reference>
<protein>
    <submittedName>
        <fullName evidence="1">Uncharacterized protein</fullName>
    </submittedName>
</protein>
<sequence>MRIPKSIINDAHESYYYYIAQGYKPFQAWSWVMVDMKQRYHAAKVGYPVWLFGTDHEAYFGVKANRNKAFFAYRFPSRRKAK</sequence>
<dbReference type="Proteomes" id="UP000246264">
    <property type="component" value="Segment"/>
</dbReference>
<evidence type="ECO:0000313" key="2">
    <source>
        <dbReference type="Proteomes" id="UP000246264"/>
    </source>
</evidence>
<organism evidence="1 2">
    <name type="scientific">Pectobacterium phage vB_PatP_CB5</name>
    <dbReference type="NCBI Taxonomy" id="1983582"/>
    <lineage>
        <taxon>Viruses</taxon>
        <taxon>Duplodnaviria</taxon>
        <taxon>Heunggongvirae</taxon>
        <taxon>Uroviricota</taxon>
        <taxon>Caudoviricetes</taxon>
        <taxon>Autographivirales</taxon>
        <taxon>Autoscriptoviridae</taxon>
        <taxon>Corkvirinae</taxon>
        <taxon>Phimunavirus</taxon>
        <taxon>Phimunavirus CB5</taxon>
    </lineage>
</organism>
<accession>A0A2U7N8Z1</accession>
<keyword evidence="2" id="KW-1185">Reference proteome</keyword>
<proteinExistence type="predicted"/>
<gene>
    <name evidence="1" type="ORF">CB5_08</name>
</gene>
<dbReference type="EMBL" id="KY953156">
    <property type="protein sequence ID" value="ARW58981.1"/>
    <property type="molecule type" value="Genomic_DNA"/>
</dbReference>
<name>A0A2U7N8Z1_9CAUD</name>
<evidence type="ECO:0000313" key="1">
    <source>
        <dbReference type="EMBL" id="ARW58981.1"/>
    </source>
</evidence>